<reference evidence="2" key="1">
    <citation type="submission" date="2021-11" db="EMBL/GenBank/DDBJ databases">
        <authorList>
            <consortium name="Genoscope - CEA"/>
            <person name="William W."/>
        </authorList>
    </citation>
    <scope>NUCLEOTIDE SEQUENCE</scope>
</reference>
<dbReference type="InterPro" id="IPR029058">
    <property type="entry name" value="AB_hydrolase_fold"/>
</dbReference>
<feature type="region of interest" description="Disordered" evidence="1">
    <location>
        <begin position="1"/>
        <end position="42"/>
    </location>
</feature>
<gene>
    <name evidence="2" type="ORF">PECAL_6P06380</name>
</gene>
<feature type="non-terminal residue" evidence="2">
    <location>
        <position position="1"/>
    </location>
</feature>
<dbReference type="Gene3D" id="3.40.50.1820">
    <property type="entry name" value="alpha/beta hydrolase"/>
    <property type="match status" value="1"/>
</dbReference>
<comment type="caution">
    <text evidence="2">The sequence shown here is derived from an EMBL/GenBank/DDBJ whole genome shotgun (WGS) entry which is preliminary data.</text>
</comment>
<evidence type="ECO:0000313" key="2">
    <source>
        <dbReference type="EMBL" id="CAH0379036.1"/>
    </source>
</evidence>
<dbReference type="SUPFAM" id="SSF53474">
    <property type="entry name" value="alpha/beta-Hydrolases"/>
    <property type="match status" value="1"/>
</dbReference>
<dbReference type="OrthoDB" id="446723at2759"/>
<dbReference type="Proteomes" id="UP000789595">
    <property type="component" value="Unassembled WGS sequence"/>
</dbReference>
<keyword evidence="3" id="KW-1185">Reference proteome</keyword>
<name>A0A8J2T129_9STRA</name>
<dbReference type="EMBL" id="CAKKNE010000006">
    <property type="protein sequence ID" value="CAH0379036.1"/>
    <property type="molecule type" value="Genomic_DNA"/>
</dbReference>
<sequence length="443" mass="47834">APRNRAHTSAKNPVLPQAANTRSSRRRRAVPEPQTKKMAAEAPIAAQPMEGDATLAHTTFTPIQEQRPSPASEDQGCANNCLISTALAGILCSKRCDVGRVVADFAFFPPDPPTYSVPTEDDDIQRIDFNYRELDCDPAYASLRRTDGVAGRCSGRLLTTKRGSRTPCFYFARPGADACLLYLHANATDCGAMLPTYAAFSRRLDVHVLAGEYSGYGPATKSATPRNVEADAEALYDEALRLGFAADQLILYGQSVGSGPACYLAARRPCRGVVLHSPIASGIRALVAPGCCSPVYVYGCLDPFNNAREAKRIKAPVYVVHGTRDDEVPIEHGKMIVANAQQAHEPFWVAGAGHNDLLEVAGDAFFVRLKAFLLAVGKKDDFAVGTRQRRRITGLTARPELNGALVDVVTVESAQRVRVRLVAEPHTEFAVKRENLEDVAGGS</sequence>
<dbReference type="PANTHER" id="PTHR12277">
    <property type="entry name" value="ALPHA/BETA HYDROLASE DOMAIN-CONTAINING PROTEIN"/>
    <property type="match status" value="1"/>
</dbReference>
<dbReference type="PANTHER" id="PTHR12277:SF81">
    <property type="entry name" value="PROTEIN ABHD13"/>
    <property type="match status" value="1"/>
</dbReference>
<evidence type="ECO:0008006" key="4">
    <source>
        <dbReference type="Google" id="ProtNLM"/>
    </source>
</evidence>
<proteinExistence type="predicted"/>
<evidence type="ECO:0000256" key="1">
    <source>
        <dbReference type="SAM" id="MobiDB-lite"/>
    </source>
</evidence>
<dbReference type="AlphaFoldDB" id="A0A8J2T129"/>
<accession>A0A8J2T129</accession>
<evidence type="ECO:0000313" key="3">
    <source>
        <dbReference type="Proteomes" id="UP000789595"/>
    </source>
</evidence>
<protein>
    <recommendedName>
        <fullName evidence="4">Serine aminopeptidase S33 domain-containing protein</fullName>
    </recommendedName>
</protein>
<organism evidence="2 3">
    <name type="scientific">Pelagomonas calceolata</name>
    <dbReference type="NCBI Taxonomy" id="35677"/>
    <lineage>
        <taxon>Eukaryota</taxon>
        <taxon>Sar</taxon>
        <taxon>Stramenopiles</taxon>
        <taxon>Ochrophyta</taxon>
        <taxon>Pelagophyceae</taxon>
        <taxon>Pelagomonadales</taxon>
        <taxon>Pelagomonadaceae</taxon>
        <taxon>Pelagomonas</taxon>
    </lineage>
</organism>